<evidence type="ECO:0000313" key="2">
    <source>
        <dbReference type="EMBL" id="PSG88656.1"/>
    </source>
</evidence>
<protein>
    <submittedName>
        <fullName evidence="2">Group 1 glycosyl transferase</fullName>
    </submittedName>
</protein>
<evidence type="ECO:0000313" key="3">
    <source>
        <dbReference type="Proteomes" id="UP000238426"/>
    </source>
</evidence>
<keyword evidence="1 2" id="KW-0808">Transferase</keyword>
<evidence type="ECO:0000256" key="1">
    <source>
        <dbReference type="ARBA" id="ARBA00022679"/>
    </source>
</evidence>
<dbReference type="GO" id="GO:0016757">
    <property type="term" value="F:glycosyltransferase activity"/>
    <property type="evidence" value="ECO:0007669"/>
    <property type="project" value="TreeGrafter"/>
</dbReference>
<dbReference type="Gene3D" id="3.40.50.2000">
    <property type="entry name" value="Glycogen Phosphorylase B"/>
    <property type="match status" value="1"/>
</dbReference>
<gene>
    <name evidence="2" type="ORF">C7H52_10205</name>
</gene>
<dbReference type="GO" id="GO:0009103">
    <property type="term" value="P:lipopolysaccharide biosynthetic process"/>
    <property type="evidence" value="ECO:0007669"/>
    <property type="project" value="TreeGrafter"/>
</dbReference>
<keyword evidence="3" id="KW-1185">Reference proteome</keyword>
<accession>A0A2T1N9V4</accession>
<dbReference type="SUPFAM" id="SSF53756">
    <property type="entry name" value="UDP-Glycosyltransferase/glycogen phosphorylase"/>
    <property type="match status" value="1"/>
</dbReference>
<proteinExistence type="predicted"/>
<dbReference type="Pfam" id="PF13692">
    <property type="entry name" value="Glyco_trans_1_4"/>
    <property type="match status" value="1"/>
</dbReference>
<dbReference type="AlphaFoldDB" id="A0A2T1N9V4"/>
<dbReference type="PANTHER" id="PTHR46401">
    <property type="entry name" value="GLYCOSYLTRANSFERASE WBBK-RELATED"/>
    <property type="match status" value="1"/>
</dbReference>
<comment type="caution">
    <text evidence="2">The sequence shown here is derived from an EMBL/GenBank/DDBJ whole genome shotgun (WGS) entry which is preliminary data.</text>
</comment>
<dbReference type="Proteomes" id="UP000238426">
    <property type="component" value="Unassembled WGS sequence"/>
</dbReference>
<dbReference type="EMBL" id="PXOQ01000009">
    <property type="protein sequence ID" value="PSG88656.1"/>
    <property type="molecule type" value="Genomic_DNA"/>
</dbReference>
<organism evidence="2 3">
    <name type="scientific">Aurantibacter aestuarii</name>
    <dbReference type="NCBI Taxonomy" id="1266046"/>
    <lineage>
        <taxon>Bacteria</taxon>
        <taxon>Pseudomonadati</taxon>
        <taxon>Bacteroidota</taxon>
        <taxon>Flavobacteriia</taxon>
        <taxon>Flavobacteriales</taxon>
        <taxon>Flavobacteriaceae</taxon>
        <taxon>Aurantibacter</taxon>
    </lineage>
</organism>
<name>A0A2T1N9V4_9FLAO</name>
<dbReference type="PANTHER" id="PTHR46401:SF2">
    <property type="entry name" value="GLYCOSYLTRANSFERASE WBBK-RELATED"/>
    <property type="match status" value="1"/>
</dbReference>
<dbReference type="RefSeq" id="WP_106463796.1">
    <property type="nucleotide sequence ID" value="NZ_PXOQ01000009.1"/>
</dbReference>
<sequence>MLYKKIKTYFKNLKLKKKLIKQEAFFKLEDYTFKSHNVLIVDEIIPEYNKDSGSRRLTEIIKLLIKNDVGVFLLADLKQYKYHSTYINYFKSLGVNVYEPKVEANKLVTKELFIKKIAFKLNTAWLHRPNIFYTYHDLIKTCNPNTKLVFDMVDFHYVRFMREFELSKNKYSKSEANKFLKIELDNCKKADAIIAISNTDKVLLEKHFEQKEKVLVLSNIHNYISENKYFKPFEKRRDLLFIGGFKHEPNIDAVKFLFEEIMPLVWKSHPDIKINIVGSTITNQIKSYQSPNFNIMGFVDDIDTIINSSRVFVAPLRFGAGIKGKIGQSLEHGLPLATTDVGEEGFEFGSVRSKMVANNAKDFAQLILNLYENKQSWEEVSSKCEDILKPFSLIETEKTLLQIINS</sequence>
<dbReference type="OrthoDB" id="9807209at2"/>
<reference evidence="2 3" key="1">
    <citation type="submission" date="2018-03" db="EMBL/GenBank/DDBJ databases">
        <title>Mesoflavibacter sp. HG37 and Mesoflavibacter sp. HG96 sp.nov., two marine bacteria isolated from seawater of Western Pacific Ocean.</title>
        <authorList>
            <person name="Cheng H."/>
            <person name="Wu Y.-H."/>
            <person name="Guo L.-L."/>
            <person name="Xu X.-W."/>
        </authorList>
    </citation>
    <scope>NUCLEOTIDE SEQUENCE [LARGE SCALE GENOMIC DNA]</scope>
    <source>
        <strain evidence="2 3">KCTC 32269</strain>
    </source>
</reference>
<dbReference type="CDD" id="cd03801">
    <property type="entry name" value="GT4_PimA-like"/>
    <property type="match status" value="1"/>
</dbReference>